<sequence>MPTYHEIMTTDLTALTTAAARWEGMAGEFGKQETAYRHDVHRITMGPSWVGLSADAANTRFHVTLKEFQYAQTEAKAVASLLRDAHTQLAGLQKRLRSTRQDAVDAGMTVSDRGVVSRREPVPPPGAQAGPDHGGGPQGAVWHGAVPHGAVPHGARTSVQAWQDRIDQVVRAVADADAGVGIALKAVVADGDVLAGGRGFNGRATGDIERYEAEEAGTLLARLSGGGRLSGGELAALQRAFRDNSSDPVFSRTLLDGLGVAGTIRLTNEIDDLVHVRPGARAAAYATVETGLADTLASATRDTGARWYRHWREDLRHAGVQRYATDAQGVRLDRAVGYQSLVTLMRKGHGYGRPMLEDLTDDMIAAERREPGIWRLKGEYAGRRDGWFANDPVDGALGIMSRDPGTAAHYLGDDARMKYLMKDRDWNVTLHEHGGGGKGGEYRVGLDGDDRAGFGAALQAAATGLDPSDRHAHYVAHTRQNDAVLRSALGHLAEQGDDMPASLRRPMADVLVNHGATVHASMSEIDIARSPLKQDDLFEVTKQISKDKDAYGTLNGGLNQAMVSNLHADHPTSTEPLVRAGRTVGFLEEARIQAQGDPKTAAFETKPLFDKAISYIPVVSGNVQEGFDYVTDKWLEDEQKRLDEEGEEENISHFQSRNGQLTALAQEWSRTHRLGSEPDYAQQDLVERSAEAGIHHARGMSGEVAK</sequence>
<evidence type="ECO:0000256" key="1">
    <source>
        <dbReference type="SAM" id="MobiDB-lite"/>
    </source>
</evidence>
<evidence type="ECO:0000313" key="2">
    <source>
        <dbReference type="EMBL" id="MDF3301179.1"/>
    </source>
</evidence>
<proteinExistence type="predicted"/>
<protein>
    <recommendedName>
        <fullName evidence="4">PE-PGRS family protein</fullName>
    </recommendedName>
</protein>
<reference evidence="2 3" key="1">
    <citation type="submission" date="2023-03" db="EMBL/GenBank/DDBJ databases">
        <title>Draft genome sequence of Streptomyces sp. K1PA1 isolated from peat swamp forest in Thailand.</title>
        <authorList>
            <person name="Klaysubun C."/>
            <person name="Duangmal K."/>
        </authorList>
    </citation>
    <scope>NUCLEOTIDE SEQUENCE [LARGE SCALE GENOMIC DNA]</scope>
    <source>
        <strain evidence="2 3">K1PA1</strain>
    </source>
</reference>
<evidence type="ECO:0008006" key="4">
    <source>
        <dbReference type="Google" id="ProtNLM"/>
    </source>
</evidence>
<keyword evidence="3" id="KW-1185">Reference proteome</keyword>
<accession>A0ABT6A968</accession>
<dbReference type="Proteomes" id="UP001221150">
    <property type="component" value="Unassembled WGS sequence"/>
</dbReference>
<organism evidence="2 3">
    <name type="scientific">Streptomyces tropicalis</name>
    <dbReference type="NCBI Taxonomy" id="3034234"/>
    <lineage>
        <taxon>Bacteria</taxon>
        <taxon>Bacillati</taxon>
        <taxon>Actinomycetota</taxon>
        <taxon>Actinomycetes</taxon>
        <taxon>Kitasatosporales</taxon>
        <taxon>Streptomycetaceae</taxon>
        <taxon>Streptomyces</taxon>
    </lineage>
</organism>
<gene>
    <name evidence="2" type="ORF">P3H78_21630</name>
</gene>
<dbReference type="EMBL" id="JARJBB010000011">
    <property type="protein sequence ID" value="MDF3301179.1"/>
    <property type="molecule type" value="Genomic_DNA"/>
</dbReference>
<comment type="caution">
    <text evidence="2">The sequence shown here is derived from an EMBL/GenBank/DDBJ whole genome shotgun (WGS) entry which is preliminary data.</text>
</comment>
<feature type="region of interest" description="Disordered" evidence="1">
    <location>
        <begin position="114"/>
        <end position="138"/>
    </location>
</feature>
<evidence type="ECO:0000313" key="3">
    <source>
        <dbReference type="Proteomes" id="UP001221150"/>
    </source>
</evidence>
<dbReference type="RefSeq" id="WP_276110740.1">
    <property type="nucleotide sequence ID" value="NZ_JARJBB010000011.1"/>
</dbReference>
<name>A0ABT6A968_9ACTN</name>